<evidence type="ECO:0000256" key="1">
    <source>
        <dbReference type="SAM" id="MobiDB-lite"/>
    </source>
</evidence>
<accession>A0AAE3A6B7</accession>
<sequence length="277" mass="29303">MAPPTPPTPSTPGSPSTPSTPSTPAAPSNPAAPSTPAAPSAPSEPAAPVEPDTLNVTVSNIKVQNYKGTGITPKITVKDPATRKKLKQGKHYTVSYENNVNVGTAAIVIRGIEANGYSGVKHVYFTIQPQSVAKKVKAKVNGKKFLYTGSELTPGVNLTYNKRKLTEGVDYVLSYSNNVGKGSAKILITGIGNYTGSRTVKFKITGPKLKDAQVSLVQNGTPYPDITVTYAGKTCTIDQDYIIKYPKIVKPGKNRIVVSGRGSFSGSVKLTYYVEGL</sequence>
<evidence type="ECO:0000313" key="3">
    <source>
        <dbReference type="Proteomes" id="UP001198220"/>
    </source>
</evidence>
<proteinExistence type="predicted"/>
<dbReference type="AlphaFoldDB" id="A0AAE3A6B7"/>
<keyword evidence="3" id="KW-1185">Reference proteome</keyword>
<gene>
    <name evidence="2" type="ORF">LKD36_08425</name>
</gene>
<organism evidence="2 3">
    <name type="scientific">Hominiventricola filiformis</name>
    <dbReference type="NCBI Taxonomy" id="2885352"/>
    <lineage>
        <taxon>Bacteria</taxon>
        <taxon>Bacillati</taxon>
        <taxon>Bacillota</taxon>
        <taxon>Clostridia</taxon>
        <taxon>Lachnospirales</taxon>
        <taxon>Lachnospiraceae</taxon>
        <taxon>Hominiventricola</taxon>
    </lineage>
</organism>
<comment type="caution">
    <text evidence="2">The sequence shown here is derived from an EMBL/GenBank/DDBJ whole genome shotgun (WGS) entry which is preliminary data.</text>
</comment>
<feature type="region of interest" description="Disordered" evidence="1">
    <location>
        <begin position="1"/>
        <end position="51"/>
    </location>
</feature>
<dbReference type="EMBL" id="JAJEPS010000007">
    <property type="protein sequence ID" value="MCC2126204.1"/>
    <property type="molecule type" value="Genomic_DNA"/>
</dbReference>
<evidence type="ECO:0000313" key="2">
    <source>
        <dbReference type="EMBL" id="MCC2126204.1"/>
    </source>
</evidence>
<dbReference type="RefSeq" id="WP_308459328.1">
    <property type="nucleotide sequence ID" value="NZ_JAJEPS010000007.1"/>
</dbReference>
<feature type="compositionally biased region" description="Pro residues" evidence="1">
    <location>
        <begin position="1"/>
        <end position="12"/>
    </location>
</feature>
<protein>
    <submittedName>
        <fullName evidence="2">Uncharacterized protein</fullName>
    </submittedName>
</protein>
<feature type="compositionally biased region" description="Low complexity" evidence="1">
    <location>
        <begin position="13"/>
        <end position="47"/>
    </location>
</feature>
<reference evidence="2 3" key="1">
    <citation type="submission" date="2021-10" db="EMBL/GenBank/DDBJ databases">
        <title>Anaerobic single-cell dispensing facilitates the cultivation of human gut bacteria.</title>
        <authorList>
            <person name="Afrizal A."/>
        </authorList>
    </citation>
    <scope>NUCLEOTIDE SEQUENCE [LARGE SCALE GENOMIC DNA]</scope>
    <source>
        <strain evidence="2 3">CLA-AA-H276</strain>
    </source>
</reference>
<name>A0AAE3A6B7_9FIRM</name>
<dbReference type="Proteomes" id="UP001198220">
    <property type="component" value="Unassembled WGS sequence"/>
</dbReference>